<proteinExistence type="predicted"/>
<evidence type="ECO:0000313" key="1">
    <source>
        <dbReference type="EMBL" id="KAG0416870.1"/>
    </source>
</evidence>
<dbReference type="Proteomes" id="UP000805193">
    <property type="component" value="Unassembled WGS sequence"/>
</dbReference>
<comment type="caution">
    <text evidence="1">The sequence shown here is derived from an EMBL/GenBank/DDBJ whole genome shotgun (WGS) entry which is preliminary data.</text>
</comment>
<organism evidence="1 2">
    <name type="scientific">Ixodes persulcatus</name>
    <name type="common">Taiga tick</name>
    <dbReference type="NCBI Taxonomy" id="34615"/>
    <lineage>
        <taxon>Eukaryota</taxon>
        <taxon>Metazoa</taxon>
        <taxon>Ecdysozoa</taxon>
        <taxon>Arthropoda</taxon>
        <taxon>Chelicerata</taxon>
        <taxon>Arachnida</taxon>
        <taxon>Acari</taxon>
        <taxon>Parasitiformes</taxon>
        <taxon>Ixodida</taxon>
        <taxon>Ixodoidea</taxon>
        <taxon>Ixodidae</taxon>
        <taxon>Ixodinae</taxon>
        <taxon>Ixodes</taxon>
    </lineage>
</organism>
<name>A0AC60PBB8_IXOPE</name>
<sequence>MKASGLIVQTKRGPFLSPIQLAPKSSTESRFILDASHLTPHLHAPPFRLDPLPKVLLQVPLPPSPYFAKVDLAEAFYHVTLHPQARRLTTFRLDGIYYEFTRMPFGIRPAPFIMQNLATAFARTLRSEGLWAWAYVDNVLIAHSDPDFLQEAVLDFVDRLTECGFRINPKDTCLVPTRRIKFLGFCLDTSNNTLSHTPQRVQALRDTLRLLETPQPQQLYRRPRQAAPPPPKKWCRVIQKLWDVLPHSVPFVPIPPVHTMYADASSTGLAVVTPTAALAVITLPSPRIYLREAMAWLLAALLADPATLIHTDNLALRQAITAGHAVVEKGIGVFADRGLAVCTRQEKFSASAKDFYNDGFKTRLGTNIPTSTRVVPVDNDQIQKHYGATAAPEKHQISHLDTAQVG</sequence>
<protein>
    <submittedName>
        <fullName evidence="1">Uncharacterized protein</fullName>
    </submittedName>
</protein>
<accession>A0AC60PBB8</accession>
<keyword evidence="2" id="KW-1185">Reference proteome</keyword>
<reference evidence="1 2" key="1">
    <citation type="journal article" date="2020" name="Cell">
        <title>Large-Scale Comparative Analyses of Tick Genomes Elucidate Their Genetic Diversity and Vector Capacities.</title>
        <authorList>
            <consortium name="Tick Genome and Microbiome Consortium (TIGMIC)"/>
            <person name="Jia N."/>
            <person name="Wang J."/>
            <person name="Shi W."/>
            <person name="Du L."/>
            <person name="Sun Y."/>
            <person name="Zhan W."/>
            <person name="Jiang J.F."/>
            <person name="Wang Q."/>
            <person name="Zhang B."/>
            <person name="Ji P."/>
            <person name="Bell-Sakyi L."/>
            <person name="Cui X.M."/>
            <person name="Yuan T.T."/>
            <person name="Jiang B.G."/>
            <person name="Yang W.F."/>
            <person name="Lam T.T."/>
            <person name="Chang Q.C."/>
            <person name="Ding S.J."/>
            <person name="Wang X.J."/>
            <person name="Zhu J.G."/>
            <person name="Ruan X.D."/>
            <person name="Zhao L."/>
            <person name="Wei J.T."/>
            <person name="Ye R.Z."/>
            <person name="Que T.C."/>
            <person name="Du C.H."/>
            <person name="Zhou Y.H."/>
            <person name="Cheng J.X."/>
            <person name="Dai P.F."/>
            <person name="Guo W.B."/>
            <person name="Han X.H."/>
            <person name="Huang E.J."/>
            <person name="Li L.F."/>
            <person name="Wei W."/>
            <person name="Gao Y.C."/>
            <person name="Liu J.Z."/>
            <person name="Shao H.Z."/>
            <person name="Wang X."/>
            <person name="Wang C.C."/>
            <person name="Yang T.C."/>
            <person name="Huo Q.B."/>
            <person name="Li W."/>
            <person name="Chen H.Y."/>
            <person name="Chen S.E."/>
            <person name="Zhou L.G."/>
            <person name="Ni X.B."/>
            <person name="Tian J.H."/>
            <person name="Sheng Y."/>
            <person name="Liu T."/>
            <person name="Pan Y.S."/>
            <person name="Xia L.Y."/>
            <person name="Li J."/>
            <person name="Zhao F."/>
            <person name="Cao W.C."/>
        </authorList>
    </citation>
    <scope>NUCLEOTIDE SEQUENCE [LARGE SCALE GENOMIC DNA]</scope>
    <source>
        <strain evidence="1">Iper-2018</strain>
    </source>
</reference>
<dbReference type="EMBL" id="JABSTQ010010908">
    <property type="protein sequence ID" value="KAG0416870.1"/>
    <property type="molecule type" value="Genomic_DNA"/>
</dbReference>
<evidence type="ECO:0000313" key="2">
    <source>
        <dbReference type="Proteomes" id="UP000805193"/>
    </source>
</evidence>
<gene>
    <name evidence="1" type="ORF">HPB47_006065</name>
</gene>